<name>A0A5B7IT09_PORTR</name>
<dbReference type="AlphaFoldDB" id="A0A5B7IT09"/>
<proteinExistence type="predicted"/>
<protein>
    <submittedName>
        <fullName evidence="2">Uncharacterized protein</fullName>
    </submittedName>
</protein>
<evidence type="ECO:0000313" key="3">
    <source>
        <dbReference type="Proteomes" id="UP000324222"/>
    </source>
</evidence>
<keyword evidence="3" id="KW-1185">Reference proteome</keyword>
<sequence length="66" mass="7435">MHISITSFVILSSLHHHHHHHHHYHRLAPSATSHTLPFSKQEKAQSATLRSVSRGSPAATSDWKVD</sequence>
<organism evidence="2 3">
    <name type="scientific">Portunus trituberculatus</name>
    <name type="common">Swimming crab</name>
    <name type="synonym">Neptunus trituberculatus</name>
    <dbReference type="NCBI Taxonomy" id="210409"/>
    <lineage>
        <taxon>Eukaryota</taxon>
        <taxon>Metazoa</taxon>
        <taxon>Ecdysozoa</taxon>
        <taxon>Arthropoda</taxon>
        <taxon>Crustacea</taxon>
        <taxon>Multicrustacea</taxon>
        <taxon>Malacostraca</taxon>
        <taxon>Eumalacostraca</taxon>
        <taxon>Eucarida</taxon>
        <taxon>Decapoda</taxon>
        <taxon>Pleocyemata</taxon>
        <taxon>Brachyura</taxon>
        <taxon>Eubrachyura</taxon>
        <taxon>Portunoidea</taxon>
        <taxon>Portunidae</taxon>
        <taxon>Portuninae</taxon>
        <taxon>Portunus</taxon>
    </lineage>
</organism>
<dbReference type="Proteomes" id="UP000324222">
    <property type="component" value="Unassembled WGS sequence"/>
</dbReference>
<gene>
    <name evidence="2" type="ORF">E2C01_078021</name>
</gene>
<feature type="compositionally biased region" description="Polar residues" evidence="1">
    <location>
        <begin position="30"/>
        <end position="54"/>
    </location>
</feature>
<comment type="caution">
    <text evidence="2">The sequence shown here is derived from an EMBL/GenBank/DDBJ whole genome shotgun (WGS) entry which is preliminary data.</text>
</comment>
<accession>A0A5B7IT09</accession>
<reference evidence="2 3" key="1">
    <citation type="submission" date="2019-05" db="EMBL/GenBank/DDBJ databases">
        <title>Another draft genome of Portunus trituberculatus and its Hox gene families provides insights of decapod evolution.</title>
        <authorList>
            <person name="Jeong J.-H."/>
            <person name="Song I."/>
            <person name="Kim S."/>
            <person name="Choi T."/>
            <person name="Kim D."/>
            <person name="Ryu S."/>
            <person name="Kim W."/>
        </authorList>
    </citation>
    <scope>NUCLEOTIDE SEQUENCE [LARGE SCALE GENOMIC DNA]</scope>
    <source>
        <tissue evidence="2">Muscle</tissue>
    </source>
</reference>
<evidence type="ECO:0000256" key="1">
    <source>
        <dbReference type="SAM" id="MobiDB-lite"/>
    </source>
</evidence>
<feature type="region of interest" description="Disordered" evidence="1">
    <location>
        <begin position="21"/>
        <end position="66"/>
    </location>
</feature>
<dbReference type="EMBL" id="VSRR010062180">
    <property type="protein sequence ID" value="MPC83314.1"/>
    <property type="molecule type" value="Genomic_DNA"/>
</dbReference>
<evidence type="ECO:0000313" key="2">
    <source>
        <dbReference type="EMBL" id="MPC83314.1"/>
    </source>
</evidence>